<proteinExistence type="predicted"/>
<dbReference type="Proteomes" id="UP001156682">
    <property type="component" value="Unassembled WGS sequence"/>
</dbReference>
<accession>A0ABQ5ZXU3</accession>
<reference evidence="2" key="1">
    <citation type="journal article" date="2019" name="Int. J. Syst. Evol. Microbiol.">
        <title>The Global Catalogue of Microorganisms (GCM) 10K type strain sequencing project: providing services to taxonomists for standard genome sequencing and annotation.</title>
        <authorList>
            <consortium name="The Broad Institute Genomics Platform"/>
            <consortium name="The Broad Institute Genome Sequencing Center for Infectious Disease"/>
            <person name="Wu L."/>
            <person name="Ma J."/>
        </authorList>
    </citation>
    <scope>NUCLEOTIDE SEQUENCE [LARGE SCALE GENOMIC DNA]</scope>
    <source>
        <strain evidence="2">NBRC 100033</strain>
    </source>
</reference>
<sequence length="251" mass="26976">MNNTLVLLAGWGLGTQPLNALAISLETELQSVFSNFKVLLHPLPLSSGKECSEIIQQLDTELPQNCWLAGWSLGGMLATALAAKRQQQTGAGLITLASNACFVANVTWLNAMPASTFTEFYKLCEQDIRLGLKRFTLLCSQGGIQHQARSCAVALQAMISTASTNPLELLAGLDLLASLDNRATITHYAGPQLHLLAENDTLVPLEVINELKALNPCAVVEQLGKSHASPIIEPVLIAQRMAAFIASQQYV</sequence>
<dbReference type="Gene3D" id="3.40.50.1820">
    <property type="entry name" value="alpha/beta hydrolase"/>
    <property type="match status" value="1"/>
</dbReference>
<comment type="caution">
    <text evidence="1">The sequence shown here is derived from an EMBL/GenBank/DDBJ whole genome shotgun (WGS) entry which is preliminary data.</text>
</comment>
<protein>
    <submittedName>
        <fullName evidence="1">Transporter</fullName>
    </submittedName>
</protein>
<dbReference type="SUPFAM" id="SSF53474">
    <property type="entry name" value="alpha/beta-Hydrolases"/>
    <property type="match status" value="1"/>
</dbReference>
<organism evidence="1 2">
    <name type="scientific">Marinospirillum insulare</name>
    <dbReference type="NCBI Taxonomy" id="217169"/>
    <lineage>
        <taxon>Bacteria</taxon>
        <taxon>Pseudomonadati</taxon>
        <taxon>Pseudomonadota</taxon>
        <taxon>Gammaproteobacteria</taxon>
        <taxon>Oceanospirillales</taxon>
        <taxon>Oceanospirillaceae</taxon>
        <taxon>Marinospirillum</taxon>
    </lineage>
</organism>
<name>A0ABQ5ZXU3_9GAMM</name>
<dbReference type="RefSeq" id="WP_027851458.1">
    <property type="nucleotide sequence ID" value="NZ_BSOR01000041.1"/>
</dbReference>
<dbReference type="InterPro" id="IPR029058">
    <property type="entry name" value="AB_hydrolase_fold"/>
</dbReference>
<keyword evidence="2" id="KW-1185">Reference proteome</keyword>
<gene>
    <name evidence="1" type="ORF">GCM10007878_24270</name>
</gene>
<dbReference type="EMBL" id="BSOR01000041">
    <property type="protein sequence ID" value="GLR64989.1"/>
    <property type="molecule type" value="Genomic_DNA"/>
</dbReference>
<evidence type="ECO:0000313" key="1">
    <source>
        <dbReference type="EMBL" id="GLR64989.1"/>
    </source>
</evidence>
<evidence type="ECO:0000313" key="2">
    <source>
        <dbReference type="Proteomes" id="UP001156682"/>
    </source>
</evidence>